<gene>
    <name evidence="2" type="ORF">RFULGI_LOCUS4276</name>
</gene>
<evidence type="ECO:0000256" key="1">
    <source>
        <dbReference type="SAM" id="MobiDB-lite"/>
    </source>
</evidence>
<reference evidence="2" key="1">
    <citation type="submission" date="2021-06" db="EMBL/GenBank/DDBJ databases">
        <authorList>
            <person name="Kallberg Y."/>
            <person name="Tangrot J."/>
            <person name="Rosling A."/>
        </authorList>
    </citation>
    <scope>NUCLEOTIDE SEQUENCE</scope>
    <source>
        <strain evidence="2">IN212</strain>
    </source>
</reference>
<dbReference type="OrthoDB" id="2436443at2759"/>
<comment type="caution">
    <text evidence="2">The sequence shown here is derived from an EMBL/GenBank/DDBJ whole genome shotgun (WGS) entry which is preliminary data.</text>
</comment>
<dbReference type="Proteomes" id="UP000789396">
    <property type="component" value="Unassembled WGS sequence"/>
</dbReference>
<keyword evidence="3" id="KW-1185">Reference proteome</keyword>
<protein>
    <submittedName>
        <fullName evidence="2">20022_t:CDS:1</fullName>
    </submittedName>
</protein>
<feature type="compositionally biased region" description="Polar residues" evidence="1">
    <location>
        <begin position="1"/>
        <end position="16"/>
    </location>
</feature>
<feature type="non-terminal residue" evidence="2">
    <location>
        <position position="1"/>
    </location>
</feature>
<evidence type="ECO:0000313" key="2">
    <source>
        <dbReference type="EMBL" id="CAG8542261.1"/>
    </source>
</evidence>
<evidence type="ECO:0000313" key="3">
    <source>
        <dbReference type="Proteomes" id="UP000789396"/>
    </source>
</evidence>
<organism evidence="2 3">
    <name type="scientific">Racocetra fulgida</name>
    <dbReference type="NCBI Taxonomy" id="60492"/>
    <lineage>
        <taxon>Eukaryota</taxon>
        <taxon>Fungi</taxon>
        <taxon>Fungi incertae sedis</taxon>
        <taxon>Mucoromycota</taxon>
        <taxon>Glomeromycotina</taxon>
        <taxon>Glomeromycetes</taxon>
        <taxon>Diversisporales</taxon>
        <taxon>Gigasporaceae</taxon>
        <taxon>Racocetra</taxon>
    </lineage>
</organism>
<dbReference type="AlphaFoldDB" id="A0A9N9FKA3"/>
<name>A0A9N9FKA3_9GLOM</name>
<feature type="region of interest" description="Disordered" evidence="1">
    <location>
        <begin position="1"/>
        <end position="82"/>
    </location>
</feature>
<dbReference type="EMBL" id="CAJVPZ010004174">
    <property type="protein sequence ID" value="CAG8542261.1"/>
    <property type="molecule type" value="Genomic_DNA"/>
</dbReference>
<sequence>NVSSHFHNQPNTNQTHESNESNSEDASNNSKLEVTTVSRGNRRGQGWLRLTRTNQSANNSHSNCSNHSKHGKHSTGGSKGHYGSGYGQPRIIFDYSNSWDAVKDQVIVNCWRKTGILSSVSCEEIEVATNNPDPEIRSQLNTYLDLKIIEIVLDEANQHKNGDPDDLDDEQSENPISEGLMGLNKFISFFEQQIDTDFVAEDLIIF</sequence>
<accession>A0A9N9FKA3</accession>
<feature type="compositionally biased region" description="Low complexity" evidence="1">
    <location>
        <begin position="20"/>
        <end position="30"/>
    </location>
</feature>
<feature type="compositionally biased region" description="Low complexity" evidence="1">
    <location>
        <begin position="56"/>
        <end position="66"/>
    </location>
</feature>
<proteinExistence type="predicted"/>